<gene>
    <name evidence="1" type="ORF">METZ01_LOCUS302762</name>
</gene>
<dbReference type="EMBL" id="UINC01094564">
    <property type="protein sequence ID" value="SVC49908.1"/>
    <property type="molecule type" value="Genomic_DNA"/>
</dbReference>
<accession>A0A382MN58</accession>
<evidence type="ECO:0008006" key="2">
    <source>
        <dbReference type="Google" id="ProtNLM"/>
    </source>
</evidence>
<reference evidence="1" key="1">
    <citation type="submission" date="2018-05" db="EMBL/GenBank/DDBJ databases">
        <authorList>
            <person name="Lanie J.A."/>
            <person name="Ng W.-L."/>
            <person name="Kazmierczak K.M."/>
            <person name="Andrzejewski T.M."/>
            <person name="Davidsen T.M."/>
            <person name="Wayne K.J."/>
            <person name="Tettelin H."/>
            <person name="Glass J.I."/>
            <person name="Rusch D."/>
            <person name="Podicherti R."/>
            <person name="Tsui H.-C.T."/>
            <person name="Winkler M.E."/>
        </authorList>
    </citation>
    <scope>NUCLEOTIDE SEQUENCE</scope>
</reference>
<organism evidence="1">
    <name type="scientific">marine metagenome</name>
    <dbReference type="NCBI Taxonomy" id="408172"/>
    <lineage>
        <taxon>unclassified sequences</taxon>
        <taxon>metagenomes</taxon>
        <taxon>ecological metagenomes</taxon>
    </lineage>
</organism>
<dbReference type="Gene3D" id="3.30.700.10">
    <property type="entry name" value="Glycoprotein, Type 4 Pilin"/>
    <property type="match status" value="1"/>
</dbReference>
<dbReference type="SUPFAM" id="SSF54523">
    <property type="entry name" value="Pili subunits"/>
    <property type="match status" value="1"/>
</dbReference>
<evidence type="ECO:0000313" key="1">
    <source>
        <dbReference type="EMBL" id="SVC49908.1"/>
    </source>
</evidence>
<proteinExistence type="predicted"/>
<name>A0A382MN58_9ZZZZ</name>
<protein>
    <recommendedName>
        <fullName evidence="2">Type II secretion system protein GspG C-terminal domain-containing protein</fullName>
    </recommendedName>
</protein>
<sequence length="147" mass="16461">MIELILVMVVISILAAVAIPRFSNIVRQSEAASEQGVLISMVDALHTWGHEKFIDFGVQSWPANPFDALNTAPPAYDKTGETAMVEMNDSDWIFTGTDDQQYPNRIVHRRKQDSLAVWTYDPLTGQLGYSDPPYVPAEMIHRPDLGE</sequence>
<dbReference type="AlphaFoldDB" id="A0A382MN58"/>
<dbReference type="InterPro" id="IPR045584">
    <property type="entry name" value="Pilin-like"/>
</dbReference>